<proteinExistence type="predicted"/>
<name>A0A835PJU5_VANPL</name>
<sequence length="136" mass="14283">MGLLPPPPMSLSYRDGGGSGGDLRGRSDTSERTYQLSLTLESVLLGQFVCVDLGPQGPPKDAATAGVFSSTLSMAQAERTCYKMKAFWSEWRVIEGGTICNQRTFDTSDLGMETKSGVDITASVAYSAGAALGTSS</sequence>
<evidence type="ECO:0000256" key="1">
    <source>
        <dbReference type="SAM" id="MobiDB-lite"/>
    </source>
</evidence>
<dbReference type="OrthoDB" id="781132at2759"/>
<keyword evidence="3" id="KW-1185">Reference proteome</keyword>
<accession>A0A835PJU5</accession>
<protein>
    <submittedName>
        <fullName evidence="2">Uncharacterized protein</fullName>
    </submittedName>
</protein>
<organism evidence="2 3">
    <name type="scientific">Vanilla planifolia</name>
    <name type="common">Vanilla</name>
    <dbReference type="NCBI Taxonomy" id="51239"/>
    <lineage>
        <taxon>Eukaryota</taxon>
        <taxon>Viridiplantae</taxon>
        <taxon>Streptophyta</taxon>
        <taxon>Embryophyta</taxon>
        <taxon>Tracheophyta</taxon>
        <taxon>Spermatophyta</taxon>
        <taxon>Magnoliopsida</taxon>
        <taxon>Liliopsida</taxon>
        <taxon>Asparagales</taxon>
        <taxon>Orchidaceae</taxon>
        <taxon>Vanilloideae</taxon>
        <taxon>Vanilleae</taxon>
        <taxon>Vanilla</taxon>
    </lineage>
</organism>
<evidence type="ECO:0000313" key="2">
    <source>
        <dbReference type="EMBL" id="KAG0452688.1"/>
    </source>
</evidence>
<dbReference type="Proteomes" id="UP000636800">
    <property type="component" value="Unassembled WGS sequence"/>
</dbReference>
<reference evidence="2 3" key="1">
    <citation type="journal article" date="2020" name="Nat. Food">
        <title>A phased Vanilla planifolia genome enables genetic improvement of flavour and production.</title>
        <authorList>
            <person name="Hasing T."/>
            <person name="Tang H."/>
            <person name="Brym M."/>
            <person name="Khazi F."/>
            <person name="Huang T."/>
            <person name="Chambers A.H."/>
        </authorList>
    </citation>
    <scope>NUCLEOTIDE SEQUENCE [LARGE SCALE GENOMIC DNA]</scope>
    <source>
        <tissue evidence="2">Leaf</tissue>
    </source>
</reference>
<gene>
    <name evidence="2" type="ORF">HPP92_025352</name>
</gene>
<dbReference type="EMBL" id="JADCNL010000014">
    <property type="protein sequence ID" value="KAG0452688.1"/>
    <property type="molecule type" value="Genomic_DNA"/>
</dbReference>
<feature type="region of interest" description="Disordered" evidence="1">
    <location>
        <begin position="1"/>
        <end position="28"/>
    </location>
</feature>
<evidence type="ECO:0000313" key="3">
    <source>
        <dbReference type="Proteomes" id="UP000636800"/>
    </source>
</evidence>
<comment type="caution">
    <text evidence="2">The sequence shown here is derived from an EMBL/GenBank/DDBJ whole genome shotgun (WGS) entry which is preliminary data.</text>
</comment>
<dbReference type="AlphaFoldDB" id="A0A835PJU5"/>